<dbReference type="PANTHER" id="PTHR33075:SF7">
    <property type="entry name" value="OS02G0303350 PROTEIN"/>
    <property type="match status" value="1"/>
</dbReference>
<dbReference type="EMBL" id="CM000127">
    <property type="protein sequence ID" value="EAY87494.1"/>
    <property type="molecule type" value="Genomic_DNA"/>
</dbReference>
<accession>A2X9I4</accession>
<dbReference type="Proteomes" id="UP000007015">
    <property type="component" value="Chromosome 2"/>
</dbReference>
<dbReference type="HOGENOM" id="CLU_044781_0_0_1"/>
<dbReference type="Gramene" id="BGIOSGA005637-TA">
    <property type="protein sequence ID" value="BGIOSGA005637-PA"/>
    <property type="gene ID" value="BGIOSGA005637"/>
</dbReference>
<evidence type="ECO:0000313" key="2">
    <source>
        <dbReference type="EMBL" id="EAY87494.1"/>
    </source>
</evidence>
<dbReference type="PANTHER" id="PTHR33075">
    <property type="entry name" value="OS02G0499800 PROTEIN"/>
    <property type="match status" value="1"/>
</dbReference>
<name>A2X9I4_ORYSI</name>
<reference evidence="2 3" key="1">
    <citation type="journal article" date="2005" name="PLoS Biol.">
        <title>The genomes of Oryza sativa: a history of duplications.</title>
        <authorList>
            <person name="Yu J."/>
            <person name="Wang J."/>
            <person name="Lin W."/>
            <person name="Li S."/>
            <person name="Li H."/>
            <person name="Zhou J."/>
            <person name="Ni P."/>
            <person name="Dong W."/>
            <person name="Hu S."/>
            <person name="Zeng C."/>
            <person name="Zhang J."/>
            <person name="Zhang Y."/>
            <person name="Li R."/>
            <person name="Xu Z."/>
            <person name="Li S."/>
            <person name="Li X."/>
            <person name="Zheng H."/>
            <person name="Cong L."/>
            <person name="Lin L."/>
            <person name="Yin J."/>
            <person name="Geng J."/>
            <person name="Li G."/>
            <person name="Shi J."/>
            <person name="Liu J."/>
            <person name="Lv H."/>
            <person name="Li J."/>
            <person name="Wang J."/>
            <person name="Deng Y."/>
            <person name="Ran L."/>
            <person name="Shi X."/>
            <person name="Wang X."/>
            <person name="Wu Q."/>
            <person name="Li C."/>
            <person name="Ren X."/>
            <person name="Wang J."/>
            <person name="Wang X."/>
            <person name="Li D."/>
            <person name="Liu D."/>
            <person name="Zhang X."/>
            <person name="Ji Z."/>
            <person name="Zhao W."/>
            <person name="Sun Y."/>
            <person name="Zhang Z."/>
            <person name="Bao J."/>
            <person name="Han Y."/>
            <person name="Dong L."/>
            <person name="Ji J."/>
            <person name="Chen P."/>
            <person name="Wu S."/>
            <person name="Liu J."/>
            <person name="Xiao Y."/>
            <person name="Bu D."/>
            <person name="Tan J."/>
            <person name="Yang L."/>
            <person name="Ye C."/>
            <person name="Zhang J."/>
            <person name="Xu J."/>
            <person name="Zhou Y."/>
            <person name="Yu Y."/>
            <person name="Zhang B."/>
            <person name="Zhuang S."/>
            <person name="Wei H."/>
            <person name="Liu B."/>
            <person name="Lei M."/>
            <person name="Yu H."/>
            <person name="Li Y."/>
            <person name="Xu H."/>
            <person name="Wei S."/>
            <person name="He X."/>
            <person name="Fang L."/>
            <person name="Zhang Z."/>
            <person name="Zhang Y."/>
            <person name="Huang X."/>
            <person name="Su Z."/>
            <person name="Tong W."/>
            <person name="Li J."/>
            <person name="Tong Z."/>
            <person name="Li S."/>
            <person name="Ye J."/>
            <person name="Wang L."/>
            <person name="Fang L."/>
            <person name="Lei T."/>
            <person name="Chen C."/>
            <person name="Chen H."/>
            <person name="Xu Z."/>
            <person name="Li H."/>
            <person name="Huang H."/>
            <person name="Zhang F."/>
            <person name="Xu H."/>
            <person name="Li N."/>
            <person name="Zhao C."/>
            <person name="Li S."/>
            <person name="Dong L."/>
            <person name="Huang Y."/>
            <person name="Li L."/>
            <person name="Xi Y."/>
            <person name="Qi Q."/>
            <person name="Li W."/>
            <person name="Zhang B."/>
            <person name="Hu W."/>
            <person name="Zhang Y."/>
            <person name="Tian X."/>
            <person name="Jiao Y."/>
            <person name="Liang X."/>
            <person name="Jin J."/>
            <person name="Gao L."/>
            <person name="Zheng W."/>
            <person name="Hao B."/>
            <person name="Liu S."/>
            <person name="Wang W."/>
            <person name="Yuan L."/>
            <person name="Cao M."/>
            <person name="McDermott J."/>
            <person name="Samudrala R."/>
            <person name="Wang J."/>
            <person name="Wong G.K."/>
            <person name="Yang H."/>
        </authorList>
    </citation>
    <scope>NUCLEOTIDE SEQUENCE [LARGE SCALE GENOMIC DNA]</scope>
    <source>
        <strain evidence="3">cv. 93-11</strain>
    </source>
</reference>
<gene>
    <name evidence="2" type="ORF">OsI_08902</name>
</gene>
<proteinExistence type="predicted"/>
<evidence type="ECO:0000259" key="1">
    <source>
        <dbReference type="Pfam" id="PF24530"/>
    </source>
</evidence>
<dbReference type="AlphaFoldDB" id="A2X9I4"/>
<keyword evidence="3" id="KW-1185">Reference proteome</keyword>
<sequence length="279" mass="30961">MANTNPNPFRFLRAGQVVHQGGDQRLPRVDLSAATRPPRQHEQYVLELWDDHRVLITNFLEQVQHFQVRRSFPHGSAVGLFKMGSAVIRDLLVYSPPFVYDGIHQEHHLLLEPTPLAVLPPDNPLLPDNPFDMPSDVVDVNPSPVTPNSRIITKLNPVSPCKRKRKMVTPLVDSSVRRSGRLLAIRDGFRQELAEDPNMGVGKPRGKAVRKLKQLADASGVVFPNELIPFEDLHSDISIDNSSDLSTVIPADCSVDLIQRIGLDMCGASLEEVSSVVSI</sequence>
<dbReference type="InterPro" id="IPR056018">
    <property type="entry name" value="DUF7597"/>
</dbReference>
<protein>
    <recommendedName>
        <fullName evidence="1">DUF7597 domain-containing protein</fullName>
    </recommendedName>
</protein>
<feature type="domain" description="DUF7597" evidence="1">
    <location>
        <begin position="6"/>
        <end position="105"/>
    </location>
</feature>
<evidence type="ECO:0000313" key="3">
    <source>
        <dbReference type="Proteomes" id="UP000007015"/>
    </source>
</evidence>
<organism evidence="2 3">
    <name type="scientific">Oryza sativa subsp. indica</name>
    <name type="common">Rice</name>
    <dbReference type="NCBI Taxonomy" id="39946"/>
    <lineage>
        <taxon>Eukaryota</taxon>
        <taxon>Viridiplantae</taxon>
        <taxon>Streptophyta</taxon>
        <taxon>Embryophyta</taxon>
        <taxon>Tracheophyta</taxon>
        <taxon>Spermatophyta</taxon>
        <taxon>Magnoliopsida</taxon>
        <taxon>Liliopsida</taxon>
        <taxon>Poales</taxon>
        <taxon>Poaceae</taxon>
        <taxon>BOP clade</taxon>
        <taxon>Oryzoideae</taxon>
        <taxon>Oryzeae</taxon>
        <taxon>Oryzinae</taxon>
        <taxon>Oryza</taxon>
        <taxon>Oryza sativa</taxon>
    </lineage>
</organism>
<dbReference type="Pfam" id="PF24530">
    <property type="entry name" value="DUF7597"/>
    <property type="match status" value="1"/>
</dbReference>